<dbReference type="InterPro" id="IPR039982">
    <property type="entry name" value="Ribosomal_mL65"/>
</dbReference>
<dbReference type="Proteomes" id="UP000292052">
    <property type="component" value="Unassembled WGS sequence"/>
</dbReference>
<dbReference type="GO" id="GO:0003735">
    <property type="term" value="F:structural constituent of ribosome"/>
    <property type="evidence" value="ECO:0007669"/>
    <property type="project" value="InterPro"/>
</dbReference>
<dbReference type="OrthoDB" id="6041973at2759"/>
<keyword evidence="4" id="KW-0687">Ribonucleoprotein</keyword>
<accession>A0A482W3P7</accession>
<evidence type="ECO:0000313" key="6">
    <source>
        <dbReference type="Proteomes" id="UP000292052"/>
    </source>
</evidence>
<keyword evidence="2 5" id="KW-0689">Ribosomal protein</keyword>
<sequence>MSLLRLNRQFPFRLGECRYYSAILSKEDEYTATPQYPPILDLSPEKVRERAKEEEYEKIKAVKTVEEKQIKLNMPKYYGFKCYMLQENYIPYNSLPLIQYVTKTHLIENAKLPDFYNTIAVSDSDALKADIEETILFELDGYRRIHDLKKEELDPAARENVLSLALSKQLNRILINNLARNNPHLSGLQVDVDPRIESFWYAGGMNPPENIRRCRRGNEWQKDSADEPTNRAMNYIGTANIALRADKPLLPIIPHSESENPDFDVPYFKLDPRTVGTKTEHRHIANVPGFWPGDPKEFGFLSYHRRGHMLTRHYKDPEEDKSAIHRQGILASFGWLNAQANFLGFNSFNDITYPLVTQTVVTNGKLWSFYVYQLNTIQNHSKYVTENPKRNICWATPELKLFEELKDGKLEGFNDEVLNNLIKFYVNAPETRLGVNLKPYLSKEETVCADYGDDDKREWLEREYKHLVSNRPRSRLVYEIYAWEKIYKIDHETRFMDKKRRPFEFKINPFDRKLDDRKPRYIPRALRPHLPRHKGRNAPEYFP</sequence>
<dbReference type="GO" id="GO:0006412">
    <property type="term" value="P:translation"/>
    <property type="evidence" value="ECO:0007669"/>
    <property type="project" value="InterPro"/>
</dbReference>
<dbReference type="PANTHER" id="PTHR13014">
    <property type="entry name" value="MITOCHONDRIAL 28S RIBOSOMAL PROTEIN S30/P52 PRO-APOTOTIC PROTEIN"/>
    <property type="match status" value="1"/>
</dbReference>
<protein>
    <submittedName>
        <fullName evidence="5">28S ribosomal protein S30, mitochondrial</fullName>
    </submittedName>
</protein>
<comment type="caution">
    <text evidence="5">The sequence shown here is derived from an EMBL/GenBank/DDBJ whole genome shotgun (WGS) entry which is preliminary data.</text>
</comment>
<evidence type="ECO:0000256" key="1">
    <source>
        <dbReference type="ARBA" id="ARBA00004173"/>
    </source>
</evidence>
<comment type="subcellular location">
    <subcellularLocation>
        <location evidence="1">Mitochondrion</location>
    </subcellularLocation>
</comment>
<evidence type="ECO:0000256" key="2">
    <source>
        <dbReference type="ARBA" id="ARBA00022980"/>
    </source>
</evidence>
<gene>
    <name evidence="5" type="ORF">BDFB_001325</name>
</gene>
<dbReference type="PANTHER" id="PTHR13014:SF3">
    <property type="entry name" value="LARGE RIBOSOMAL SUBUNIT PROTEIN ML65"/>
    <property type="match status" value="1"/>
</dbReference>
<dbReference type="AlphaFoldDB" id="A0A482W3P7"/>
<reference evidence="5 6" key="1">
    <citation type="submission" date="2017-03" db="EMBL/GenBank/DDBJ databases">
        <title>Genome of the blue death feigning beetle - Asbolus verrucosus.</title>
        <authorList>
            <person name="Rider S.D."/>
        </authorList>
    </citation>
    <scope>NUCLEOTIDE SEQUENCE [LARGE SCALE GENOMIC DNA]</scope>
    <source>
        <strain evidence="5">Butters</strain>
        <tissue evidence="5">Head and leg muscle</tissue>
    </source>
</reference>
<evidence type="ECO:0000256" key="4">
    <source>
        <dbReference type="ARBA" id="ARBA00023274"/>
    </source>
</evidence>
<dbReference type="Pfam" id="PF07147">
    <property type="entry name" value="PDCD9"/>
    <property type="match status" value="1"/>
</dbReference>
<proteinExistence type="predicted"/>
<keyword evidence="6" id="KW-1185">Reference proteome</keyword>
<dbReference type="STRING" id="1661398.A0A482W3P7"/>
<evidence type="ECO:0000256" key="3">
    <source>
        <dbReference type="ARBA" id="ARBA00023128"/>
    </source>
</evidence>
<organism evidence="5 6">
    <name type="scientific">Asbolus verrucosus</name>
    <name type="common">Desert ironclad beetle</name>
    <dbReference type="NCBI Taxonomy" id="1661398"/>
    <lineage>
        <taxon>Eukaryota</taxon>
        <taxon>Metazoa</taxon>
        <taxon>Ecdysozoa</taxon>
        <taxon>Arthropoda</taxon>
        <taxon>Hexapoda</taxon>
        <taxon>Insecta</taxon>
        <taxon>Pterygota</taxon>
        <taxon>Neoptera</taxon>
        <taxon>Endopterygota</taxon>
        <taxon>Coleoptera</taxon>
        <taxon>Polyphaga</taxon>
        <taxon>Cucujiformia</taxon>
        <taxon>Tenebrionidae</taxon>
        <taxon>Pimeliinae</taxon>
        <taxon>Asbolus</taxon>
    </lineage>
</organism>
<name>A0A482W3P7_ASBVE</name>
<dbReference type="InterPro" id="IPR010793">
    <property type="entry name" value="Ribosomal_mL37/mL65"/>
</dbReference>
<dbReference type="GO" id="GO:0005762">
    <property type="term" value="C:mitochondrial large ribosomal subunit"/>
    <property type="evidence" value="ECO:0007669"/>
    <property type="project" value="TreeGrafter"/>
</dbReference>
<keyword evidence="3" id="KW-0496">Mitochondrion</keyword>
<dbReference type="EMBL" id="QDEB01031496">
    <property type="protein sequence ID" value="RZC39772.1"/>
    <property type="molecule type" value="Genomic_DNA"/>
</dbReference>
<evidence type="ECO:0000313" key="5">
    <source>
        <dbReference type="EMBL" id="RZC39772.1"/>
    </source>
</evidence>